<dbReference type="GO" id="GO:0008270">
    <property type="term" value="F:zinc ion binding"/>
    <property type="evidence" value="ECO:0007669"/>
    <property type="project" value="UniProtKB-KW"/>
</dbReference>
<evidence type="ECO:0000256" key="5">
    <source>
        <dbReference type="PROSITE-ProRule" id="PRU00042"/>
    </source>
</evidence>
<evidence type="ECO:0000256" key="4">
    <source>
        <dbReference type="ARBA" id="ARBA00022833"/>
    </source>
</evidence>
<dbReference type="GO" id="GO:0005634">
    <property type="term" value="C:nucleus"/>
    <property type="evidence" value="ECO:0007669"/>
    <property type="project" value="TreeGrafter"/>
</dbReference>
<keyword evidence="4" id="KW-0862">Zinc</keyword>
<protein>
    <recommendedName>
        <fullName evidence="6">C2H2-type domain-containing protein</fullName>
    </recommendedName>
</protein>
<dbReference type="PROSITE" id="PS50157">
    <property type="entry name" value="ZINC_FINGER_C2H2_2"/>
    <property type="match status" value="2"/>
</dbReference>
<dbReference type="SUPFAM" id="SSF57667">
    <property type="entry name" value="beta-beta-alpha zinc fingers"/>
    <property type="match status" value="2"/>
</dbReference>
<dbReference type="GO" id="GO:0045944">
    <property type="term" value="P:positive regulation of transcription by RNA polymerase II"/>
    <property type="evidence" value="ECO:0007669"/>
    <property type="project" value="TreeGrafter"/>
</dbReference>
<dbReference type="SMART" id="SM00355">
    <property type="entry name" value="ZnF_C2H2"/>
    <property type="match status" value="4"/>
</dbReference>
<keyword evidence="3 5" id="KW-0863">Zinc-finger</keyword>
<evidence type="ECO:0000259" key="6">
    <source>
        <dbReference type="PROSITE" id="PS50157"/>
    </source>
</evidence>
<keyword evidence="1" id="KW-0479">Metal-binding</keyword>
<dbReference type="Proteomes" id="UP001162162">
    <property type="component" value="Unassembled WGS sequence"/>
</dbReference>
<sequence>MICEACVESLNEYYSFMMNCLDVEDQIEEYCKSEGIESKQVDLFKLQKFISNVSDYIDEQVSEAVIKTEFEDNTSECPVKLENELIIKDEDPTTEYEQDINNRFSDKPDEDIEYDVIYHTPKEKMYKCKRCPYTTKYRYLLKQHFLRHVDPSRRPTFNCDKCTFTTRYKNYLKYHSQIHLNPLQGETFKCSSCSYEAKHLTGLKKHMKMHNASTVIYQCKLCGHNAVHKSSFNRHMLSHSDPSQTELY</sequence>
<keyword evidence="2" id="KW-0677">Repeat</keyword>
<proteinExistence type="predicted"/>
<dbReference type="InterPro" id="IPR050688">
    <property type="entry name" value="Zinc_finger/UBP_domain"/>
</dbReference>
<organism evidence="7 8">
    <name type="scientific">Aromia moschata</name>
    <dbReference type="NCBI Taxonomy" id="1265417"/>
    <lineage>
        <taxon>Eukaryota</taxon>
        <taxon>Metazoa</taxon>
        <taxon>Ecdysozoa</taxon>
        <taxon>Arthropoda</taxon>
        <taxon>Hexapoda</taxon>
        <taxon>Insecta</taxon>
        <taxon>Pterygota</taxon>
        <taxon>Neoptera</taxon>
        <taxon>Endopterygota</taxon>
        <taxon>Coleoptera</taxon>
        <taxon>Polyphaga</taxon>
        <taxon>Cucujiformia</taxon>
        <taxon>Chrysomeloidea</taxon>
        <taxon>Cerambycidae</taxon>
        <taxon>Cerambycinae</taxon>
        <taxon>Callichromatini</taxon>
        <taxon>Aromia</taxon>
    </lineage>
</organism>
<dbReference type="Pfam" id="PF00096">
    <property type="entry name" value="zf-C2H2"/>
    <property type="match status" value="1"/>
</dbReference>
<name>A0AAV8Z329_9CUCU</name>
<comment type="caution">
    <text evidence="7">The sequence shown here is derived from an EMBL/GenBank/DDBJ whole genome shotgun (WGS) entry which is preliminary data.</text>
</comment>
<gene>
    <name evidence="7" type="ORF">NQ318_001885</name>
</gene>
<keyword evidence="8" id="KW-1185">Reference proteome</keyword>
<accession>A0AAV8Z329</accession>
<feature type="domain" description="C2H2-type" evidence="6">
    <location>
        <begin position="217"/>
        <end position="244"/>
    </location>
</feature>
<evidence type="ECO:0000256" key="2">
    <source>
        <dbReference type="ARBA" id="ARBA00022737"/>
    </source>
</evidence>
<feature type="domain" description="C2H2-type" evidence="6">
    <location>
        <begin position="188"/>
        <end position="215"/>
    </location>
</feature>
<evidence type="ECO:0000313" key="7">
    <source>
        <dbReference type="EMBL" id="KAJ8957889.1"/>
    </source>
</evidence>
<dbReference type="EMBL" id="JAPWTK010000020">
    <property type="protein sequence ID" value="KAJ8957889.1"/>
    <property type="molecule type" value="Genomic_DNA"/>
</dbReference>
<evidence type="ECO:0000256" key="3">
    <source>
        <dbReference type="ARBA" id="ARBA00022771"/>
    </source>
</evidence>
<dbReference type="AlphaFoldDB" id="A0AAV8Z329"/>
<evidence type="ECO:0000313" key="8">
    <source>
        <dbReference type="Proteomes" id="UP001162162"/>
    </source>
</evidence>
<evidence type="ECO:0000256" key="1">
    <source>
        <dbReference type="ARBA" id="ARBA00022723"/>
    </source>
</evidence>
<dbReference type="InterPro" id="IPR013087">
    <property type="entry name" value="Znf_C2H2_type"/>
</dbReference>
<dbReference type="InterPro" id="IPR036236">
    <property type="entry name" value="Znf_C2H2_sf"/>
</dbReference>
<dbReference type="PANTHER" id="PTHR24403">
    <property type="entry name" value="ZINC FINGER PROTEIN"/>
    <property type="match status" value="1"/>
</dbReference>
<dbReference type="Gene3D" id="3.30.160.60">
    <property type="entry name" value="Classic Zinc Finger"/>
    <property type="match status" value="2"/>
</dbReference>
<reference evidence="7" key="1">
    <citation type="journal article" date="2023" name="Insect Mol. Biol.">
        <title>Genome sequencing provides insights into the evolution of gene families encoding plant cell wall-degrading enzymes in longhorned beetles.</title>
        <authorList>
            <person name="Shin N.R."/>
            <person name="Okamura Y."/>
            <person name="Kirsch R."/>
            <person name="Pauchet Y."/>
        </authorList>
    </citation>
    <scope>NUCLEOTIDE SEQUENCE</scope>
    <source>
        <strain evidence="7">AMC_N1</strain>
    </source>
</reference>
<feature type="non-terminal residue" evidence="7">
    <location>
        <position position="248"/>
    </location>
</feature>
<dbReference type="PANTHER" id="PTHR24403:SF67">
    <property type="entry name" value="FI01116P-RELATED"/>
    <property type="match status" value="1"/>
</dbReference>